<dbReference type="InterPro" id="IPR038694">
    <property type="entry name" value="DUF427_sf"/>
</dbReference>
<gene>
    <name evidence="2" type="ORF">C7T94_15350</name>
</gene>
<comment type="caution">
    <text evidence="2">The sequence shown here is derived from an EMBL/GenBank/DDBJ whole genome shotgun (WGS) entry which is preliminary data.</text>
</comment>
<evidence type="ECO:0000259" key="1">
    <source>
        <dbReference type="Pfam" id="PF04248"/>
    </source>
</evidence>
<dbReference type="EMBL" id="PYLS01000006">
    <property type="protein sequence ID" value="PST82175.1"/>
    <property type="molecule type" value="Genomic_DNA"/>
</dbReference>
<reference evidence="2 3" key="1">
    <citation type="submission" date="2018-03" db="EMBL/GenBank/DDBJ databases">
        <authorList>
            <person name="Keele B.F."/>
        </authorList>
    </citation>
    <scope>NUCLEOTIDE SEQUENCE [LARGE SCALE GENOMIC DNA]</scope>
    <source>
        <strain evidence="2 3">YL28-9</strain>
    </source>
</reference>
<dbReference type="InterPro" id="IPR007361">
    <property type="entry name" value="DUF427"/>
</dbReference>
<name>A0A2T3HIA2_9SPHI</name>
<dbReference type="Proteomes" id="UP000240912">
    <property type="component" value="Unassembled WGS sequence"/>
</dbReference>
<proteinExistence type="predicted"/>
<sequence length="99" mass="11158">MRAMFNGVVLADTAYADNAGAETVIVENHHYFPPQCLDRQYLLASGRRTECPWKGEMHWCHVVAGGEQLENAAWYHPEPHEAALAIRNYVAFDSRVVVS</sequence>
<dbReference type="RefSeq" id="WP_107216294.1">
    <property type="nucleotide sequence ID" value="NZ_KZ686270.1"/>
</dbReference>
<dbReference type="OrthoDB" id="119916at2"/>
<keyword evidence="3" id="KW-1185">Reference proteome</keyword>
<dbReference type="Gene3D" id="2.170.150.40">
    <property type="entry name" value="Domain of unknown function (DUF427)"/>
    <property type="match status" value="1"/>
</dbReference>
<dbReference type="PANTHER" id="PTHR34310">
    <property type="entry name" value="DUF427 DOMAIN PROTEIN (AFU_ORTHOLOGUE AFUA_3G02220)"/>
    <property type="match status" value="1"/>
</dbReference>
<organism evidence="2 3">
    <name type="scientific">Pedobacter yulinensis</name>
    <dbReference type="NCBI Taxonomy" id="2126353"/>
    <lineage>
        <taxon>Bacteria</taxon>
        <taxon>Pseudomonadati</taxon>
        <taxon>Bacteroidota</taxon>
        <taxon>Sphingobacteriia</taxon>
        <taxon>Sphingobacteriales</taxon>
        <taxon>Sphingobacteriaceae</taxon>
        <taxon>Pedobacter</taxon>
    </lineage>
</organism>
<evidence type="ECO:0000313" key="2">
    <source>
        <dbReference type="EMBL" id="PST82175.1"/>
    </source>
</evidence>
<evidence type="ECO:0000313" key="3">
    <source>
        <dbReference type="Proteomes" id="UP000240912"/>
    </source>
</evidence>
<accession>A0A2T3HIA2</accession>
<feature type="domain" description="DUF427" evidence="1">
    <location>
        <begin position="1"/>
        <end position="93"/>
    </location>
</feature>
<dbReference type="PANTHER" id="PTHR34310:SF5">
    <property type="entry name" value="DUF427 DOMAIN PROTEIN (AFU_ORTHOLOGUE AFUA_3G02220)"/>
    <property type="match status" value="1"/>
</dbReference>
<dbReference type="Pfam" id="PF04248">
    <property type="entry name" value="NTP_transf_9"/>
    <property type="match status" value="1"/>
</dbReference>
<protein>
    <recommendedName>
        <fullName evidence="1">DUF427 domain-containing protein</fullName>
    </recommendedName>
</protein>
<dbReference type="AlphaFoldDB" id="A0A2T3HIA2"/>